<dbReference type="EMBL" id="JBHRZH010000056">
    <property type="protein sequence ID" value="MFC3766535.1"/>
    <property type="molecule type" value="Genomic_DNA"/>
</dbReference>
<proteinExistence type="predicted"/>
<evidence type="ECO:0000256" key="1">
    <source>
        <dbReference type="ARBA" id="ARBA00023125"/>
    </source>
</evidence>
<evidence type="ECO:0000313" key="4">
    <source>
        <dbReference type="EMBL" id="MFC3766535.1"/>
    </source>
</evidence>
<feature type="DNA-binding region" description="H-T-H motif" evidence="2">
    <location>
        <begin position="44"/>
        <end position="63"/>
    </location>
</feature>
<keyword evidence="1 2" id="KW-0238">DNA-binding</keyword>
<feature type="domain" description="HTH tetR-type" evidence="3">
    <location>
        <begin position="21"/>
        <end position="81"/>
    </location>
</feature>
<gene>
    <name evidence="4" type="ORF">ACFOUW_37305</name>
</gene>
<dbReference type="PROSITE" id="PS50977">
    <property type="entry name" value="HTH_TETR_2"/>
    <property type="match status" value="1"/>
</dbReference>
<protein>
    <submittedName>
        <fullName evidence="4">TetR/AcrR family transcriptional regulator</fullName>
    </submittedName>
</protein>
<dbReference type="Gene3D" id="1.10.357.10">
    <property type="entry name" value="Tetracycline Repressor, domain 2"/>
    <property type="match status" value="1"/>
</dbReference>
<dbReference type="PROSITE" id="PS01081">
    <property type="entry name" value="HTH_TETR_1"/>
    <property type="match status" value="1"/>
</dbReference>
<dbReference type="InterPro" id="IPR001647">
    <property type="entry name" value="HTH_TetR"/>
</dbReference>
<dbReference type="InterPro" id="IPR050109">
    <property type="entry name" value="HTH-type_TetR-like_transc_reg"/>
</dbReference>
<reference evidence="5" key="1">
    <citation type="journal article" date="2019" name="Int. J. Syst. Evol. Microbiol.">
        <title>The Global Catalogue of Microorganisms (GCM) 10K type strain sequencing project: providing services to taxonomists for standard genome sequencing and annotation.</title>
        <authorList>
            <consortium name="The Broad Institute Genomics Platform"/>
            <consortium name="The Broad Institute Genome Sequencing Center for Infectious Disease"/>
            <person name="Wu L."/>
            <person name="Ma J."/>
        </authorList>
    </citation>
    <scope>NUCLEOTIDE SEQUENCE [LARGE SCALE GENOMIC DNA]</scope>
    <source>
        <strain evidence="5">CGMCC 4.7241</strain>
    </source>
</reference>
<dbReference type="InterPro" id="IPR009057">
    <property type="entry name" value="Homeodomain-like_sf"/>
</dbReference>
<dbReference type="RefSeq" id="WP_205118017.1">
    <property type="nucleotide sequence ID" value="NZ_JAFBCM010000001.1"/>
</dbReference>
<comment type="caution">
    <text evidence="4">The sequence shown here is derived from an EMBL/GenBank/DDBJ whole genome shotgun (WGS) entry which is preliminary data.</text>
</comment>
<dbReference type="PRINTS" id="PR00455">
    <property type="entry name" value="HTHTETR"/>
</dbReference>
<dbReference type="Proteomes" id="UP001595699">
    <property type="component" value="Unassembled WGS sequence"/>
</dbReference>
<name>A0ABV7YME3_9ACTN</name>
<dbReference type="Pfam" id="PF00440">
    <property type="entry name" value="TetR_N"/>
    <property type="match status" value="1"/>
</dbReference>
<dbReference type="PANTHER" id="PTHR30055:SF209">
    <property type="entry name" value="POSSIBLE TRANSCRIPTIONAL REGULATORY PROTEIN (PROBABLY TETR-FAMILY)"/>
    <property type="match status" value="1"/>
</dbReference>
<evidence type="ECO:0000259" key="3">
    <source>
        <dbReference type="PROSITE" id="PS50977"/>
    </source>
</evidence>
<accession>A0ABV7YME3</accession>
<evidence type="ECO:0000256" key="2">
    <source>
        <dbReference type="PROSITE-ProRule" id="PRU00335"/>
    </source>
</evidence>
<evidence type="ECO:0000313" key="5">
    <source>
        <dbReference type="Proteomes" id="UP001595699"/>
    </source>
</evidence>
<dbReference type="InterPro" id="IPR023772">
    <property type="entry name" value="DNA-bd_HTH_TetR-type_CS"/>
</dbReference>
<keyword evidence="5" id="KW-1185">Reference proteome</keyword>
<dbReference type="PANTHER" id="PTHR30055">
    <property type="entry name" value="HTH-TYPE TRANSCRIPTIONAL REGULATOR RUTR"/>
    <property type="match status" value="1"/>
</dbReference>
<sequence>MSDELLSIGSEPPPRERADAARNRLKILAAAERLFARHGVGNVSMDQVAAEAGVGKGTLFRRFGDKAGLAVALLGEREKQLQQQILQGDPPLGPGAEPRERLRAFLHAYADLLDAHLDLIHMSETASPGARFRIGAYQLWRKHVAILINQANPTADADFLAQAILASLAADQRKATKDEFPTHRLKQGLDTIADKLTS</sequence>
<dbReference type="SUPFAM" id="SSF46689">
    <property type="entry name" value="Homeodomain-like"/>
    <property type="match status" value="1"/>
</dbReference>
<organism evidence="4 5">
    <name type="scientific">Tenggerimyces flavus</name>
    <dbReference type="NCBI Taxonomy" id="1708749"/>
    <lineage>
        <taxon>Bacteria</taxon>
        <taxon>Bacillati</taxon>
        <taxon>Actinomycetota</taxon>
        <taxon>Actinomycetes</taxon>
        <taxon>Propionibacteriales</taxon>
        <taxon>Nocardioidaceae</taxon>
        <taxon>Tenggerimyces</taxon>
    </lineage>
</organism>